<keyword evidence="4" id="KW-0548">Nucleotidyltransferase</keyword>
<dbReference type="PROSITE" id="PS50158">
    <property type="entry name" value="ZF_CCHC"/>
    <property type="match status" value="1"/>
</dbReference>
<keyword evidence="15" id="KW-1185">Reference proteome</keyword>
<evidence type="ECO:0000256" key="4">
    <source>
        <dbReference type="ARBA" id="ARBA00022695"/>
    </source>
</evidence>
<dbReference type="InterPro" id="IPR001878">
    <property type="entry name" value="Znf_CCHC"/>
</dbReference>
<dbReference type="Pfam" id="PF17921">
    <property type="entry name" value="Integrase_H2C2"/>
    <property type="match status" value="1"/>
</dbReference>
<dbReference type="SUPFAM" id="SSF53098">
    <property type="entry name" value="Ribonuclease H-like"/>
    <property type="match status" value="2"/>
</dbReference>
<evidence type="ECO:0000256" key="1">
    <source>
        <dbReference type="ARBA" id="ARBA00012493"/>
    </source>
</evidence>
<dbReference type="GO" id="GO:0015074">
    <property type="term" value="P:DNA integration"/>
    <property type="evidence" value="ECO:0007669"/>
    <property type="project" value="InterPro"/>
</dbReference>
<dbReference type="Pfam" id="PF00665">
    <property type="entry name" value="rve"/>
    <property type="match status" value="1"/>
</dbReference>
<dbReference type="GO" id="GO:0019899">
    <property type="term" value="F:enzyme binding"/>
    <property type="evidence" value="ECO:0007669"/>
    <property type="project" value="UniProtKB-ARBA"/>
</dbReference>
<feature type="domain" description="Integrase catalytic" evidence="13">
    <location>
        <begin position="2174"/>
        <end position="2363"/>
    </location>
</feature>
<dbReference type="PROSITE" id="PS50878">
    <property type="entry name" value="RT_POL"/>
    <property type="match status" value="3"/>
</dbReference>
<dbReference type="SUPFAM" id="SSF50630">
    <property type="entry name" value="Acid proteases"/>
    <property type="match status" value="1"/>
</dbReference>
<name>A0A085LLE4_9BILA</name>
<keyword evidence="6" id="KW-0255">Endonuclease</keyword>
<feature type="domain" description="CCHC-type" evidence="11">
    <location>
        <begin position="2540"/>
        <end position="2555"/>
    </location>
</feature>
<keyword evidence="3" id="KW-0808">Transferase</keyword>
<dbReference type="Pfam" id="PF26215">
    <property type="entry name" value="HTH_animal"/>
    <property type="match status" value="1"/>
</dbReference>
<dbReference type="GO" id="GO:0003964">
    <property type="term" value="F:RNA-directed DNA polymerase activity"/>
    <property type="evidence" value="ECO:0007669"/>
    <property type="project" value="UniProtKB-KW"/>
</dbReference>
<dbReference type="Gene3D" id="2.40.70.10">
    <property type="entry name" value="Acid Proteases"/>
    <property type="match status" value="1"/>
</dbReference>
<dbReference type="InterPro" id="IPR000477">
    <property type="entry name" value="RT_dom"/>
</dbReference>
<gene>
    <name evidence="14" type="ORF">M513_13331</name>
</gene>
<dbReference type="PANTHER" id="PTHR37984:SF5">
    <property type="entry name" value="PROTEIN NYNRIN-LIKE"/>
    <property type="match status" value="1"/>
</dbReference>
<dbReference type="GO" id="GO:0042575">
    <property type="term" value="C:DNA polymerase complex"/>
    <property type="evidence" value="ECO:0007669"/>
    <property type="project" value="UniProtKB-ARBA"/>
</dbReference>
<dbReference type="Gene3D" id="3.10.10.10">
    <property type="entry name" value="HIV Type 1 Reverse Transcriptase, subunit A, domain 1"/>
    <property type="match status" value="3"/>
</dbReference>
<feature type="region of interest" description="Disordered" evidence="10">
    <location>
        <begin position="2552"/>
        <end position="2575"/>
    </location>
</feature>
<dbReference type="InterPro" id="IPR050951">
    <property type="entry name" value="Retrovirus_Pol_polyprotein"/>
</dbReference>
<keyword evidence="9" id="KW-0479">Metal-binding</keyword>
<dbReference type="GO" id="GO:0008233">
    <property type="term" value="F:peptidase activity"/>
    <property type="evidence" value="ECO:0007669"/>
    <property type="project" value="UniProtKB-KW"/>
</dbReference>
<dbReference type="FunFam" id="3.10.10.10:FF:000007">
    <property type="entry name" value="Retrovirus-related Pol polyprotein from transposon 17.6-like Protein"/>
    <property type="match status" value="1"/>
</dbReference>
<dbReference type="GO" id="GO:0006508">
    <property type="term" value="P:proteolysis"/>
    <property type="evidence" value="ECO:0007669"/>
    <property type="project" value="UniProtKB-KW"/>
</dbReference>
<feature type="non-terminal residue" evidence="14">
    <location>
        <position position="2945"/>
    </location>
</feature>
<dbReference type="CDD" id="cd00304">
    <property type="entry name" value="RT_like"/>
    <property type="match status" value="1"/>
</dbReference>
<dbReference type="Gene3D" id="3.30.70.270">
    <property type="match status" value="2"/>
</dbReference>
<feature type="domain" description="Reverse transcriptase" evidence="12">
    <location>
        <begin position="829"/>
        <end position="1007"/>
    </location>
</feature>
<dbReference type="InterPro" id="IPR043502">
    <property type="entry name" value="DNA/RNA_pol_sf"/>
</dbReference>
<dbReference type="GO" id="GO:0004519">
    <property type="term" value="F:endonuclease activity"/>
    <property type="evidence" value="ECO:0007669"/>
    <property type="project" value="UniProtKB-KW"/>
</dbReference>
<dbReference type="PROSITE" id="PS50994">
    <property type="entry name" value="INTEGRASE"/>
    <property type="match status" value="2"/>
</dbReference>
<keyword evidence="8" id="KW-0695">RNA-directed DNA polymerase</keyword>
<dbReference type="CDD" id="cd01647">
    <property type="entry name" value="RT_LTR"/>
    <property type="match status" value="2"/>
</dbReference>
<feature type="domain" description="Reverse transcriptase" evidence="12">
    <location>
        <begin position="2833"/>
        <end position="2945"/>
    </location>
</feature>
<evidence type="ECO:0000256" key="8">
    <source>
        <dbReference type="ARBA" id="ARBA00022918"/>
    </source>
</evidence>
<feature type="domain" description="Integrase catalytic" evidence="13">
    <location>
        <begin position="1130"/>
        <end position="1304"/>
    </location>
</feature>
<keyword evidence="9" id="KW-0863">Zinc-finger</keyword>
<dbReference type="EMBL" id="KL363427">
    <property type="protein sequence ID" value="KFD45790.1"/>
    <property type="molecule type" value="Genomic_DNA"/>
</dbReference>
<evidence type="ECO:0000313" key="15">
    <source>
        <dbReference type="Proteomes" id="UP000030764"/>
    </source>
</evidence>
<dbReference type="GO" id="GO:0008270">
    <property type="term" value="F:zinc ion binding"/>
    <property type="evidence" value="ECO:0007669"/>
    <property type="project" value="UniProtKB-KW"/>
</dbReference>
<reference evidence="14 15" key="1">
    <citation type="journal article" date="2014" name="Nat. Genet.">
        <title>Genome and transcriptome of the porcine whipworm Trichuris suis.</title>
        <authorList>
            <person name="Jex A.R."/>
            <person name="Nejsum P."/>
            <person name="Schwarz E.M."/>
            <person name="Hu L."/>
            <person name="Young N.D."/>
            <person name="Hall R.S."/>
            <person name="Korhonen P.K."/>
            <person name="Liao S."/>
            <person name="Thamsborg S."/>
            <person name="Xia J."/>
            <person name="Xu P."/>
            <person name="Wang S."/>
            <person name="Scheerlinck J.P."/>
            <person name="Hofmann A."/>
            <person name="Sternberg P.W."/>
            <person name="Wang J."/>
            <person name="Gasser R.B."/>
        </authorList>
    </citation>
    <scope>NUCLEOTIDE SEQUENCE [LARGE SCALE GENOMIC DNA]</scope>
    <source>
        <strain evidence="14">DCEP-RM93M</strain>
    </source>
</reference>
<evidence type="ECO:0000259" key="11">
    <source>
        <dbReference type="PROSITE" id="PS50158"/>
    </source>
</evidence>
<dbReference type="InterPro" id="IPR021109">
    <property type="entry name" value="Peptidase_aspartic_dom_sf"/>
</dbReference>
<evidence type="ECO:0000256" key="9">
    <source>
        <dbReference type="PROSITE-ProRule" id="PRU00047"/>
    </source>
</evidence>
<keyword evidence="5" id="KW-0540">Nuclease</keyword>
<feature type="non-terminal residue" evidence="14">
    <location>
        <position position="1"/>
    </location>
</feature>
<evidence type="ECO:0000259" key="12">
    <source>
        <dbReference type="PROSITE" id="PS50878"/>
    </source>
</evidence>
<dbReference type="InterPro" id="IPR012337">
    <property type="entry name" value="RNaseH-like_sf"/>
</dbReference>
<feature type="domain" description="Reverse transcriptase" evidence="12">
    <location>
        <begin position="242"/>
        <end position="517"/>
    </location>
</feature>
<dbReference type="Gene3D" id="4.10.60.10">
    <property type="entry name" value="Zinc finger, CCHC-type"/>
    <property type="match status" value="1"/>
</dbReference>
<dbReference type="SUPFAM" id="SSF57756">
    <property type="entry name" value="Retrovirus zinc finger-like domains"/>
    <property type="match status" value="1"/>
</dbReference>
<dbReference type="Gene3D" id="1.10.340.70">
    <property type="match status" value="1"/>
</dbReference>
<dbReference type="InterPro" id="IPR001584">
    <property type="entry name" value="Integrase_cat-core"/>
</dbReference>
<feature type="region of interest" description="Disordered" evidence="10">
    <location>
        <begin position="2702"/>
        <end position="2727"/>
    </location>
</feature>
<feature type="compositionally biased region" description="Basic and acidic residues" evidence="10">
    <location>
        <begin position="2715"/>
        <end position="2727"/>
    </location>
</feature>
<evidence type="ECO:0000313" key="14">
    <source>
        <dbReference type="EMBL" id="KFD45790.1"/>
    </source>
</evidence>
<feature type="region of interest" description="Disordered" evidence="10">
    <location>
        <begin position="668"/>
        <end position="687"/>
    </location>
</feature>
<dbReference type="Gene3D" id="3.30.420.10">
    <property type="entry name" value="Ribonuclease H-like superfamily/Ribonuclease H"/>
    <property type="match status" value="3"/>
</dbReference>
<evidence type="ECO:0000256" key="6">
    <source>
        <dbReference type="ARBA" id="ARBA00022759"/>
    </source>
</evidence>
<dbReference type="InterPro" id="IPR036875">
    <property type="entry name" value="Znf_CCHC_sf"/>
</dbReference>
<evidence type="ECO:0000256" key="2">
    <source>
        <dbReference type="ARBA" id="ARBA00022670"/>
    </source>
</evidence>
<evidence type="ECO:0000256" key="3">
    <source>
        <dbReference type="ARBA" id="ARBA00022679"/>
    </source>
</evidence>
<keyword evidence="2" id="KW-0645">Protease</keyword>
<accession>A0A085LLE4</accession>
<dbReference type="InterPro" id="IPR036397">
    <property type="entry name" value="RNaseH_sf"/>
</dbReference>
<proteinExistence type="predicted"/>
<evidence type="ECO:0000259" key="13">
    <source>
        <dbReference type="PROSITE" id="PS50994"/>
    </source>
</evidence>
<dbReference type="Proteomes" id="UP000030764">
    <property type="component" value="Unassembled WGS sequence"/>
</dbReference>
<dbReference type="Pfam" id="PF00078">
    <property type="entry name" value="RVT_1"/>
    <property type="match status" value="4"/>
</dbReference>
<sequence length="2945" mass="331740">LADQARRPGFNKIGFSCFAWIGWSSIPPVANSAFKFMYSTPACGSSRSPFSSSKSMPVFKGGTSGSKKLFPTAPTILEYNMRSGERNFHMERKPSLNTMEKLVLAKGLNFIPTPKKVSFADLIARVEQSLINVEPNKANQIRGAISSILTRTKYTPKKNPSLMEVKILKDLKKDKNIIITRADKGNAVVILNREMYINNVKHLLDTGSYKPINVDPTDNVRKKLKTKLTRYAEETKEEQLVNFTKFLKYSSNTKCPELYCLPKIHKPGNPFRRIISSVGSATSAIGRYVSRIIRPLTGNKISSTLNSKEFVRQIREIEVQEDDMLVSYDVKDLFTSIPLSYTYNIIFEALNTDSSFKGRTKLNPYHIVDLIKFCMTEGNYFQFQGEHFSQTQGAPMGCPLSPVLAEFFMEHLEQRAFACDNFTGRVKLFKRYVDDIFAIVKKGHEESFLHHLNGLFTEHIKFTIEKEHGGRLPFLDALVIKDGHKLKTTVYRKPTNTDRYLNYHSHHPKSVKIGIVTRMVDRAFHLCDAEFLDAELKHIKRSLIRNDHPRKLVDSCVRRRLELLRSGTPHAQPAQDIRITMPYYTGIAEAVKRLSISIGFQACFSSSTSLAAMLRSDKVKIPTEEQQGAVYNVNCTCGASYMGETGNTISHRFKQHIGNLKTYRTAEKRKNGEKVTARGRPQKKDPDTIMNEALKTSAVAEHVVTCGKTEKDLSVSKVCRETNYQRRKIKETFYIRHNPNINRDEGSGVSEAWVPISHLTECFTITNRPHTITHSRGSEGTRSRGLGVCLKAKASLRLKPEAKPVFRPKRPVPYAAVEEVEAELNRLESFGVISKVSHSNWAAPIVVVKKADGSFRVCTDFSTGLNNMLEQHQYPLPTPEDLFTVLNGGRLFTKLDFADAYLQVEVEDECKELLTINTYRGFYRYNRLPFGVKSAPGIFQQIMDTMIAGLNVTVAYLDDALAVGRTVEEYDHNLEALLNRVMEFGSKIRPEKCQFGLEEIKYLGFIVNKHGHQPDPEKIAAIQRMPPPYDMPTLRSFLGLLSYYGVFVKEFYNRRQSLTITDGCLLFADRVVVPNSLQRQVLRQLHTGHPGIVRMKALARGIVYWPGLVRQIKDIVQQCSSCASVAKLSVKATPSPWSRAERRWSRIHVNYAGPIDGRYFLILVDSFSKWPEIFTTERITTTSTISLLNTVIARFCTLEAIVSHNGRQFTAAEFKNFCPENGIQQVFTPPGQPQSNGQAETFVNTLKRSLLKMKGEGPVAKIVEKFLLSYRSSNGQTHILVTPNHQQRHSSVGLCVQRVIALRKCFSHFVVVGRNKDLCFLRVRARTSYRGHTEAHATDGLLDVKLIPEFDGSPGQSIVEWLKKVELVCKLRGIKDVANVIPLRLTGGVLAVYLRLPDEDKEKVEKLENALLAAFEVDQFIAYEQFITRRLNPGELPDVFLADLQRLASLFGGVSERELSCAFVTGLPDDVRHLLRAGPGDWRARHDPQMTARNIAIRCHAYGGKNHFARDCLAWNRASNRFRRTGGHEAWPRKREWGGRICAVHLPHLTKALPIIWVNVDGVQRRALIDTGCTRCIAYALAARGGGSNSLEPPRGPRVMVEAIIVRKRLLNFDFIIGMRGITALRGVAVDGEGQVQFGTGNPTLCASAEARIHIEKKDFFATYDPVTHVWTVAWKWSNGLAPGQLGNTREEYMPAVEIRKPYKEGLNRWIRSGWLVPYNKEELGPAKALIPLLAVTQRSKGKVRPVLDFRELNTSYIDAFTANSDVCAHKLREWRRQGENVSILDLKQAYLQIHVDKSLWPYQTVIIDGQRYCLTRLGFGLNVPPMIMTAVVNSVLSRDADIQRATSAYIDDIFVNENIVEATRVKQNLADYGLISKAPEKIADGARVLGLQVSRTHDGLTWTRGTKTSALPVWLTCRTVFSYCGELIGHYPTSKWDEPIDDYRIREQLNEVANAVKNQDPARGHWEVSGDKAKLWVDASTIAIGILLEANGVIVEDAAWLRPDDAGHINMAELDVVIRGLNLAISWHMKEIKLVTDSLTVQRWFNDGLSGKARLKTKAANEMLIRRRVATIVALVEEYELKMAVTLVPSAENKADMLTRVPRRWMTPKEPFNAPACATALDQGVEQLIAEVHHSAGHPGIKRTLCFARRRNPTISKRAVSRLISTCNVCQSIDPAPAKWKHLHLEVDRIWQRIGMDFAHCGGKLFLTLIDCGPSRISIWRPLRFRATTEAVEQLEIVSYERGAPEEVLTDNDTVFWSRAFADFLTRWGVRIKFRCAYVRSENGIAERCHRAIKVNAGMIITTIGGHPVLEGKTPGPMVTTAAESCPLTLNYPLPDLLFGTNCSQEKMFAATAPANVLYRYVVRVRDVDPVISVDQGRSHQYGIGDEVWIRPPTGRCDTLNITLPTGQACLKKRYGSGESELMTWMRFARRRQCPTESLEEFADELRKLGRRAGRSDVDLRGQFISGILDQEVQASLVKADTKSFAETVRMARQFQVMELDVQNCKQLNKPSSEDCQKTTRAMEAGKVDSSLRRAVTTCFICGRQGHMARDCSERRRSNANEQPSGSGKKVAMSLHSNDKVQPIKMPSILVGIGGQEVEATIDTGAAFCFVQKKLVLSRNMDIVPWTAPSFKGIDGGRVVPIGKVNLTLSYQERLFKVEAAVLSCAPCRLVLGTEALMKMGIGIRFSRDGWRIDRPDWVSQTAAEGKDSQPTGDIERAPASKPHMDLEEMRHRKKGSQIMIAGTLAEDETPQPTSLEQLRFGEQLSTEEKECLVKLANSFEQLFDRLPAGKGNNYAVKHRIPTGGANPIVCRPYRVSVREREAINQQVEEMLREGVIEESHSPWAFPVVMVRKKDGNWRFCVDYRKLNAVTVRDVYPLPRTDDVLDRLGGSRYFSKLDLRNGYWQLEVEECDRPKTAFVTPDGLYQFRRMPFGLVNAPATFSRL</sequence>
<dbReference type="PANTHER" id="PTHR37984">
    <property type="entry name" value="PROTEIN CBG26694"/>
    <property type="match status" value="1"/>
</dbReference>
<dbReference type="InterPro" id="IPR043128">
    <property type="entry name" value="Rev_trsase/Diguanyl_cyclase"/>
</dbReference>
<dbReference type="EC" id="2.7.7.49" evidence="1"/>
<dbReference type="FunFam" id="1.10.340.70:FF:000003">
    <property type="entry name" value="Protein CBG25708"/>
    <property type="match status" value="1"/>
</dbReference>
<dbReference type="Pfam" id="PF00098">
    <property type="entry name" value="zf-CCHC"/>
    <property type="match status" value="1"/>
</dbReference>
<keyword evidence="9" id="KW-0862">Zinc</keyword>
<evidence type="ECO:0000256" key="10">
    <source>
        <dbReference type="SAM" id="MobiDB-lite"/>
    </source>
</evidence>
<dbReference type="SMART" id="SM00343">
    <property type="entry name" value="ZnF_C2HC"/>
    <property type="match status" value="2"/>
</dbReference>
<dbReference type="InterPro" id="IPR058912">
    <property type="entry name" value="HTH_animal"/>
</dbReference>
<evidence type="ECO:0000256" key="7">
    <source>
        <dbReference type="ARBA" id="ARBA00022801"/>
    </source>
</evidence>
<dbReference type="SUPFAM" id="SSF56672">
    <property type="entry name" value="DNA/RNA polymerases"/>
    <property type="match status" value="3"/>
</dbReference>
<dbReference type="InterPro" id="IPR041588">
    <property type="entry name" value="Integrase_H2C2"/>
</dbReference>
<protein>
    <recommendedName>
        <fullName evidence="1">RNA-directed DNA polymerase</fullName>
        <ecNumber evidence="1">2.7.7.49</ecNumber>
    </recommendedName>
</protein>
<dbReference type="GO" id="GO:0003676">
    <property type="term" value="F:nucleic acid binding"/>
    <property type="evidence" value="ECO:0007669"/>
    <property type="project" value="InterPro"/>
</dbReference>
<organism evidence="14 15">
    <name type="scientific">Trichuris suis</name>
    <name type="common">pig whipworm</name>
    <dbReference type="NCBI Taxonomy" id="68888"/>
    <lineage>
        <taxon>Eukaryota</taxon>
        <taxon>Metazoa</taxon>
        <taxon>Ecdysozoa</taxon>
        <taxon>Nematoda</taxon>
        <taxon>Enoplea</taxon>
        <taxon>Dorylaimia</taxon>
        <taxon>Trichinellida</taxon>
        <taxon>Trichuridae</taxon>
        <taxon>Trichuris</taxon>
    </lineage>
</organism>
<dbReference type="CDD" id="cd00303">
    <property type="entry name" value="retropepsin_like"/>
    <property type="match status" value="1"/>
</dbReference>
<keyword evidence="7" id="KW-0378">Hydrolase</keyword>
<evidence type="ECO:0000256" key="5">
    <source>
        <dbReference type="ARBA" id="ARBA00022722"/>
    </source>
</evidence>